<proteinExistence type="predicted"/>
<sequence>MTFIEKFRASRLREAGADARCGGGAWPQLAHAAIRCRVRVVERRGLARKS</sequence>
<gene>
    <name evidence="1" type="ORF">SAMN06297382_2369</name>
</gene>
<reference evidence="1 2" key="1">
    <citation type="submission" date="2017-07" db="EMBL/GenBank/DDBJ databases">
        <authorList>
            <person name="Sun Z.S."/>
            <person name="Albrecht U."/>
            <person name="Echele G."/>
            <person name="Lee C.C."/>
        </authorList>
    </citation>
    <scope>NUCLEOTIDE SEQUENCE [LARGE SCALE GENOMIC DNA]</scope>
    <source>
        <strain evidence="1 2">CGMCC 1.12710</strain>
    </source>
</reference>
<protein>
    <submittedName>
        <fullName evidence="1">Uncharacterized protein</fullName>
    </submittedName>
</protein>
<evidence type="ECO:0000313" key="2">
    <source>
        <dbReference type="Proteomes" id="UP000198346"/>
    </source>
</evidence>
<keyword evidence="2" id="KW-1185">Reference proteome</keyword>
<evidence type="ECO:0000313" key="1">
    <source>
        <dbReference type="EMBL" id="SNT74785.1"/>
    </source>
</evidence>
<accession>A0A239PX05</accession>
<organism evidence="1 2">
    <name type="scientific">Amphiplicatus metriothermophilus</name>
    <dbReference type="NCBI Taxonomy" id="1519374"/>
    <lineage>
        <taxon>Bacteria</taxon>
        <taxon>Pseudomonadati</taxon>
        <taxon>Pseudomonadota</taxon>
        <taxon>Alphaproteobacteria</taxon>
        <taxon>Parvularculales</taxon>
        <taxon>Parvularculaceae</taxon>
        <taxon>Amphiplicatus</taxon>
    </lineage>
</organism>
<name>A0A239PX05_9PROT</name>
<dbReference type="Proteomes" id="UP000198346">
    <property type="component" value="Unassembled WGS sequence"/>
</dbReference>
<dbReference type="RefSeq" id="WP_159462485.1">
    <property type="nucleotide sequence ID" value="NZ_FZQA01000006.1"/>
</dbReference>
<dbReference type="EMBL" id="FZQA01000006">
    <property type="protein sequence ID" value="SNT74785.1"/>
    <property type="molecule type" value="Genomic_DNA"/>
</dbReference>
<dbReference type="AlphaFoldDB" id="A0A239PX05"/>